<dbReference type="PANTHER" id="PTHR24171">
    <property type="entry name" value="ANKYRIN REPEAT DOMAIN-CONTAINING PROTEIN 39-RELATED"/>
    <property type="match status" value="1"/>
</dbReference>
<protein>
    <recommendedName>
        <fullName evidence="6">SAM domain-containing protein</fullName>
    </recommendedName>
</protein>
<sequence>MNQSLKQKTLSPFHSGTDLIDAAGGGYIGEIKRLLKQKDRNVNQKDVEGWTALMIAARYGYKETMKLLLEAGAKPDIKTPYGHTALMWSAHNAFLDCVKLLVDKGAEIDNQSNDGNTALILASCSQSKYRNSVCEFLISKDANVDLKNEKGETAIDAAKSDDTRKAINAAVAKREKDKKETKERKEAEEAEKKEEEIKNATEKKKRNYANEVDEWLCKNDLEHLKASFLAQGLNSFSFSQSAAALMTEDEYFSYLGVTKLGDKAKLRYHSPLMCTSKPTSCPKNSYR</sequence>
<feature type="repeat" description="ANK" evidence="3">
    <location>
        <begin position="48"/>
        <end position="80"/>
    </location>
</feature>
<gene>
    <name evidence="5" type="ORF">ASTO00021_LOCUS4662</name>
</gene>
<dbReference type="SMART" id="SM00248">
    <property type="entry name" value="ANK"/>
    <property type="match status" value="3"/>
</dbReference>
<dbReference type="Gene3D" id="1.10.150.50">
    <property type="entry name" value="Transcription Factor, Ets-1"/>
    <property type="match status" value="1"/>
</dbReference>
<dbReference type="InterPro" id="IPR013761">
    <property type="entry name" value="SAM/pointed_sf"/>
</dbReference>
<accession>A0A7S3LLK0</accession>
<evidence type="ECO:0000313" key="5">
    <source>
        <dbReference type="EMBL" id="CAE0434364.1"/>
    </source>
</evidence>
<proteinExistence type="predicted"/>
<dbReference type="PROSITE" id="PS50297">
    <property type="entry name" value="ANK_REP_REGION"/>
    <property type="match status" value="2"/>
</dbReference>
<dbReference type="PANTHER" id="PTHR24171:SF8">
    <property type="entry name" value="BRCA1-ASSOCIATED RING DOMAIN PROTEIN 1"/>
    <property type="match status" value="1"/>
</dbReference>
<feature type="compositionally biased region" description="Basic and acidic residues" evidence="4">
    <location>
        <begin position="172"/>
        <end position="197"/>
    </location>
</feature>
<evidence type="ECO:0000256" key="3">
    <source>
        <dbReference type="PROSITE-ProRule" id="PRU00023"/>
    </source>
</evidence>
<keyword evidence="1" id="KW-0677">Repeat</keyword>
<dbReference type="PROSITE" id="PS50088">
    <property type="entry name" value="ANK_REPEAT"/>
    <property type="match status" value="2"/>
</dbReference>
<dbReference type="AlphaFoldDB" id="A0A7S3LLK0"/>
<keyword evidence="2 3" id="KW-0040">ANK repeat</keyword>
<evidence type="ECO:0008006" key="6">
    <source>
        <dbReference type="Google" id="ProtNLM"/>
    </source>
</evidence>
<dbReference type="InterPro" id="IPR036770">
    <property type="entry name" value="Ankyrin_rpt-contain_sf"/>
</dbReference>
<name>A0A7S3LLK0_9STRA</name>
<organism evidence="5">
    <name type="scientific">Aplanochytrium stocchinoi</name>
    <dbReference type="NCBI Taxonomy" id="215587"/>
    <lineage>
        <taxon>Eukaryota</taxon>
        <taxon>Sar</taxon>
        <taxon>Stramenopiles</taxon>
        <taxon>Bigyra</taxon>
        <taxon>Labyrinthulomycetes</taxon>
        <taxon>Thraustochytrida</taxon>
        <taxon>Thraustochytriidae</taxon>
        <taxon>Aplanochytrium</taxon>
    </lineage>
</organism>
<dbReference type="Pfam" id="PF12796">
    <property type="entry name" value="Ank_2"/>
    <property type="match status" value="1"/>
</dbReference>
<evidence type="ECO:0000256" key="2">
    <source>
        <dbReference type="ARBA" id="ARBA00023043"/>
    </source>
</evidence>
<evidence type="ECO:0000256" key="1">
    <source>
        <dbReference type="ARBA" id="ARBA00022737"/>
    </source>
</evidence>
<dbReference type="SUPFAM" id="SSF48403">
    <property type="entry name" value="Ankyrin repeat"/>
    <property type="match status" value="1"/>
</dbReference>
<feature type="region of interest" description="Disordered" evidence="4">
    <location>
        <begin position="170"/>
        <end position="197"/>
    </location>
</feature>
<feature type="repeat" description="ANK" evidence="3">
    <location>
        <begin position="81"/>
        <end position="113"/>
    </location>
</feature>
<dbReference type="EMBL" id="HBIN01006377">
    <property type="protein sequence ID" value="CAE0434364.1"/>
    <property type="molecule type" value="Transcribed_RNA"/>
</dbReference>
<evidence type="ECO:0000256" key="4">
    <source>
        <dbReference type="SAM" id="MobiDB-lite"/>
    </source>
</evidence>
<dbReference type="InterPro" id="IPR002110">
    <property type="entry name" value="Ankyrin_rpt"/>
</dbReference>
<reference evidence="5" key="1">
    <citation type="submission" date="2021-01" db="EMBL/GenBank/DDBJ databases">
        <authorList>
            <person name="Corre E."/>
            <person name="Pelletier E."/>
            <person name="Niang G."/>
            <person name="Scheremetjew M."/>
            <person name="Finn R."/>
            <person name="Kale V."/>
            <person name="Holt S."/>
            <person name="Cochrane G."/>
            <person name="Meng A."/>
            <person name="Brown T."/>
            <person name="Cohen L."/>
        </authorList>
    </citation>
    <scope>NUCLEOTIDE SEQUENCE</scope>
    <source>
        <strain evidence="5">GSBS06</strain>
    </source>
</reference>
<dbReference type="Gene3D" id="1.25.40.20">
    <property type="entry name" value="Ankyrin repeat-containing domain"/>
    <property type="match status" value="1"/>
</dbReference>